<sequence>MSSYPSEAQDAVHGRPEITDNAGKKTSPVLSFLSSLPVFSVVLFLAGLPVKQAGFTGNFLNVLFLGQALNLFDLLVIDLLWWRHSKRVRFTGTKNNPELYRNPRKHLAAFARGTLLFTLVAVLDGWLLSLL</sequence>
<dbReference type="EMBL" id="JAWNGC010000001">
    <property type="protein sequence ID" value="MDY5154226.1"/>
    <property type="molecule type" value="Genomic_DNA"/>
</dbReference>
<evidence type="ECO:0000313" key="3">
    <source>
        <dbReference type="EMBL" id="MDY5133019.1"/>
    </source>
</evidence>
<gene>
    <name evidence="4" type="ORF">R6G80_00565</name>
    <name evidence="3" type="ORF">R6G86_04575</name>
</gene>
<keyword evidence="2" id="KW-0812">Transmembrane</keyword>
<evidence type="ECO:0000313" key="6">
    <source>
        <dbReference type="Proteomes" id="UP001281731"/>
    </source>
</evidence>
<feature type="transmembrane region" description="Helical" evidence="2">
    <location>
        <begin position="62"/>
        <end position="82"/>
    </location>
</feature>
<comment type="caution">
    <text evidence="4">The sequence shown here is derived from an EMBL/GenBank/DDBJ whole genome shotgun (WGS) entry which is preliminary data.</text>
</comment>
<feature type="region of interest" description="Disordered" evidence="1">
    <location>
        <begin position="1"/>
        <end position="20"/>
    </location>
</feature>
<evidence type="ECO:0000256" key="2">
    <source>
        <dbReference type="SAM" id="Phobius"/>
    </source>
</evidence>
<proteinExistence type="predicted"/>
<dbReference type="AlphaFoldDB" id="A0AAW9HWN6"/>
<feature type="transmembrane region" description="Helical" evidence="2">
    <location>
        <begin position="109"/>
        <end position="128"/>
    </location>
</feature>
<keyword evidence="2" id="KW-1133">Transmembrane helix</keyword>
<dbReference type="Proteomes" id="UP001281731">
    <property type="component" value="Unassembled WGS sequence"/>
</dbReference>
<dbReference type="EMBL" id="JAWNGA010000006">
    <property type="protein sequence ID" value="MDY5133019.1"/>
    <property type="molecule type" value="Genomic_DNA"/>
</dbReference>
<evidence type="ECO:0000256" key="1">
    <source>
        <dbReference type="SAM" id="MobiDB-lite"/>
    </source>
</evidence>
<keyword evidence="5" id="KW-1185">Reference proteome</keyword>
<name>A0AAW9HWN6_9ACTO</name>
<organism evidence="4 6">
    <name type="scientific">Actinotignum urinale</name>
    <dbReference type="NCBI Taxonomy" id="190146"/>
    <lineage>
        <taxon>Bacteria</taxon>
        <taxon>Bacillati</taxon>
        <taxon>Actinomycetota</taxon>
        <taxon>Actinomycetes</taxon>
        <taxon>Actinomycetales</taxon>
        <taxon>Actinomycetaceae</taxon>
        <taxon>Actinotignum</taxon>
    </lineage>
</organism>
<dbReference type="RefSeq" id="WP_245855155.1">
    <property type="nucleotide sequence ID" value="NZ_CAMYCL010000001.1"/>
</dbReference>
<accession>A0AAW9HWN6</accession>
<evidence type="ECO:0000313" key="5">
    <source>
        <dbReference type="Proteomes" id="UP001275049"/>
    </source>
</evidence>
<reference evidence="4 5" key="1">
    <citation type="submission" date="2023-10" db="EMBL/GenBank/DDBJ databases">
        <title>Whole Genome based description of the genera Actinobaculum and Actinotignum reveals a complex phylogenetic relationship within the species included in the genus Actinotignum.</title>
        <authorList>
            <person name="Jensen C.S."/>
            <person name="Dargis R."/>
            <person name="Kemp M."/>
            <person name="Christensen J.J."/>
        </authorList>
    </citation>
    <scope>NUCLEOTIDE SEQUENCE</scope>
    <source>
        <strain evidence="4">SLA_B511</strain>
        <strain evidence="3 5">SLA_B974</strain>
    </source>
</reference>
<evidence type="ECO:0000313" key="4">
    <source>
        <dbReference type="EMBL" id="MDY5154226.1"/>
    </source>
</evidence>
<feature type="transmembrane region" description="Helical" evidence="2">
    <location>
        <begin position="29"/>
        <end position="50"/>
    </location>
</feature>
<keyword evidence="2" id="KW-0472">Membrane</keyword>
<protein>
    <submittedName>
        <fullName evidence="4">ABC transporter permease</fullName>
    </submittedName>
</protein>
<dbReference type="Proteomes" id="UP001275049">
    <property type="component" value="Unassembled WGS sequence"/>
</dbReference>